<gene>
    <name evidence="1" type="ORF">DBZ45_04560</name>
</gene>
<name>A0A328HJF9_ARTGO</name>
<proteinExistence type="predicted"/>
<dbReference type="Proteomes" id="UP000249166">
    <property type="component" value="Unassembled WGS sequence"/>
</dbReference>
<protein>
    <submittedName>
        <fullName evidence="1">Uncharacterized protein</fullName>
    </submittedName>
</protein>
<evidence type="ECO:0000313" key="1">
    <source>
        <dbReference type="EMBL" id="RAM38291.1"/>
    </source>
</evidence>
<organism evidence="1 2">
    <name type="scientific">Arthrobacter globiformis</name>
    <dbReference type="NCBI Taxonomy" id="1665"/>
    <lineage>
        <taxon>Bacteria</taxon>
        <taxon>Bacillati</taxon>
        <taxon>Actinomycetota</taxon>
        <taxon>Actinomycetes</taxon>
        <taxon>Micrococcales</taxon>
        <taxon>Micrococcaceae</taxon>
        <taxon>Arthrobacter</taxon>
    </lineage>
</organism>
<dbReference type="EMBL" id="QLNP01000062">
    <property type="protein sequence ID" value="RAM38291.1"/>
    <property type="molecule type" value="Genomic_DNA"/>
</dbReference>
<comment type="caution">
    <text evidence="1">The sequence shown here is derived from an EMBL/GenBank/DDBJ whole genome shotgun (WGS) entry which is preliminary data.</text>
</comment>
<dbReference type="AlphaFoldDB" id="A0A328HJF9"/>
<accession>A0A328HJF9</accession>
<reference evidence="1 2" key="1">
    <citation type="submission" date="2018-04" db="EMBL/GenBank/DDBJ databases">
        <title>Bacteria isolated from cave deposits of Manipur.</title>
        <authorList>
            <person name="Sahoo D."/>
            <person name="Sarangthem I."/>
            <person name="Nandeibam J."/>
        </authorList>
    </citation>
    <scope>NUCLEOTIDE SEQUENCE [LARGE SCALE GENOMIC DNA]</scope>
    <source>
        <strain evidence="2">mrc11</strain>
    </source>
</reference>
<sequence>MTRLALIPGVTASEPANLDGKTGVAIGRTEPLGGGLGAEIIIDPNTGLVIRKGSIMTSLRLLDACT</sequence>
<evidence type="ECO:0000313" key="2">
    <source>
        <dbReference type="Proteomes" id="UP000249166"/>
    </source>
</evidence>